<dbReference type="InterPro" id="IPR021724">
    <property type="entry name" value="DUF3297"/>
</dbReference>
<evidence type="ECO:0000313" key="1">
    <source>
        <dbReference type="EMBL" id="MBB3972838.1"/>
    </source>
</evidence>
<protein>
    <recommendedName>
        <fullName evidence="3">DUF3297 family protein</fullName>
    </recommendedName>
</protein>
<dbReference type="EMBL" id="JACIDR010000002">
    <property type="protein sequence ID" value="MBB3972838.1"/>
    <property type="molecule type" value="Genomic_DNA"/>
</dbReference>
<accession>A0A7W6D449</accession>
<dbReference type="Proteomes" id="UP000528964">
    <property type="component" value="Unassembled WGS sequence"/>
</dbReference>
<organism evidence="1 2">
    <name type="scientific">Hansschlegelia beijingensis</name>
    <dbReference type="NCBI Taxonomy" id="1133344"/>
    <lineage>
        <taxon>Bacteria</taxon>
        <taxon>Pseudomonadati</taxon>
        <taxon>Pseudomonadota</taxon>
        <taxon>Alphaproteobacteria</taxon>
        <taxon>Hyphomicrobiales</taxon>
        <taxon>Methylopilaceae</taxon>
        <taxon>Hansschlegelia</taxon>
    </lineage>
</organism>
<proteinExistence type="predicted"/>
<name>A0A7W6D449_9HYPH</name>
<dbReference type="AlphaFoldDB" id="A0A7W6D449"/>
<gene>
    <name evidence="1" type="ORF">GGR24_001495</name>
</gene>
<dbReference type="Pfam" id="PF11730">
    <property type="entry name" value="DUF3297"/>
    <property type="match status" value="1"/>
</dbReference>
<sequence length="85" mass="9150">MADTPPDRLSVNPESEFYDEAALARGVGIRFKGVEKTNVEEYSVSEGWIKVAAGTARDRAGNPMTLKLKGAVEPYFRDDADSAGG</sequence>
<dbReference type="RefSeq" id="WP_183394717.1">
    <property type="nucleotide sequence ID" value="NZ_JACIDR010000002.1"/>
</dbReference>
<evidence type="ECO:0000313" key="2">
    <source>
        <dbReference type="Proteomes" id="UP000528964"/>
    </source>
</evidence>
<evidence type="ECO:0008006" key="3">
    <source>
        <dbReference type="Google" id="ProtNLM"/>
    </source>
</evidence>
<comment type="caution">
    <text evidence="1">The sequence shown here is derived from an EMBL/GenBank/DDBJ whole genome shotgun (WGS) entry which is preliminary data.</text>
</comment>
<keyword evidence="2" id="KW-1185">Reference proteome</keyword>
<reference evidence="1 2" key="1">
    <citation type="submission" date="2020-08" db="EMBL/GenBank/DDBJ databases">
        <title>Genomic Encyclopedia of Type Strains, Phase IV (KMG-IV): sequencing the most valuable type-strain genomes for metagenomic binning, comparative biology and taxonomic classification.</title>
        <authorList>
            <person name="Goeker M."/>
        </authorList>
    </citation>
    <scope>NUCLEOTIDE SEQUENCE [LARGE SCALE GENOMIC DNA]</scope>
    <source>
        <strain evidence="1 2">DSM 25481</strain>
    </source>
</reference>